<proteinExistence type="predicted"/>
<keyword evidence="3" id="KW-0560">Oxidoreductase</keyword>
<evidence type="ECO:0000256" key="1">
    <source>
        <dbReference type="ARBA" id="ARBA00022485"/>
    </source>
</evidence>
<evidence type="ECO:0000256" key="2">
    <source>
        <dbReference type="ARBA" id="ARBA00022723"/>
    </source>
</evidence>
<dbReference type="PANTHER" id="PTHR43498:SF1">
    <property type="entry name" value="COB--COM HETERODISULFIDE REDUCTASE IRON-SULFUR SUBUNIT A"/>
    <property type="match status" value="1"/>
</dbReference>
<gene>
    <name evidence="6" type="ORF">UFOPK3124_01246</name>
</gene>
<evidence type="ECO:0000256" key="4">
    <source>
        <dbReference type="ARBA" id="ARBA00023004"/>
    </source>
</evidence>
<protein>
    <submittedName>
        <fullName evidence="6">Unannotated protein</fullName>
    </submittedName>
</protein>
<reference evidence="6" key="1">
    <citation type="submission" date="2020-05" db="EMBL/GenBank/DDBJ databases">
        <authorList>
            <person name="Chiriac C."/>
            <person name="Salcher M."/>
            <person name="Ghai R."/>
            <person name="Kavagutti S V."/>
        </authorList>
    </citation>
    <scope>NUCLEOTIDE SEQUENCE</scope>
</reference>
<keyword evidence="2" id="KW-0479">Metal-binding</keyword>
<keyword evidence="1" id="KW-0004">4Fe-4S</keyword>
<dbReference type="Pfam" id="PF12831">
    <property type="entry name" value="FAD_oxidored"/>
    <property type="match status" value="1"/>
</dbReference>
<organism evidence="6">
    <name type="scientific">freshwater metagenome</name>
    <dbReference type="NCBI Taxonomy" id="449393"/>
    <lineage>
        <taxon>unclassified sequences</taxon>
        <taxon>metagenomes</taxon>
        <taxon>ecological metagenomes</taxon>
    </lineage>
</organism>
<keyword evidence="5" id="KW-0411">Iron-sulfur</keyword>
<dbReference type="PANTHER" id="PTHR43498">
    <property type="entry name" value="FERREDOXIN:COB-COM HETERODISULFIDE REDUCTASE SUBUNIT A"/>
    <property type="match status" value="1"/>
</dbReference>
<dbReference type="GO" id="GO:0046872">
    <property type="term" value="F:metal ion binding"/>
    <property type="evidence" value="ECO:0007669"/>
    <property type="project" value="UniProtKB-KW"/>
</dbReference>
<accession>A0A6J6ZW57</accession>
<dbReference type="GO" id="GO:0016491">
    <property type="term" value="F:oxidoreductase activity"/>
    <property type="evidence" value="ECO:0007669"/>
    <property type="project" value="UniProtKB-KW"/>
</dbReference>
<keyword evidence="4" id="KW-0408">Iron</keyword>
<evidence type="ECO:0000313" key="6">
    <source>
        <dbReference type="EMBL" id="CAB4824765.1"/>
    </source>
</evidence>
<name>A0A6J6ZW57_9ZZZZ</name>
<evidence type="ECO:0000256" key="5">
    <source>
        <dbReference type="ARBA" id="ARBA00023014"/>
    </source>
</evidence>
<evidence type="ECO:0000256" key="3">
    <source>
        <dbReference type="ARBA" id="ARBA00023002"/>
    </source>
</evidence>
<dbReference type="EMBL" id="CAFAAY010000149">
    <property type="protein sequence ID" value="CAB4824765.1"/>
    <property type="molecule type" value="Genomic_DNA"/>
</dbReference>
<sequence length="172" mass="18884">MFVTIDLEAGQAQWDPLDPVKRAGIESVGRHTAMHLWSYLREHHADFQHCPPPNLPAHAGIRESARYVGDHTLTGEELATCVRNTNDVALAGWPMEKRENARGPKFRFFDRPEPAGIPAGCLQNARIPGLFFAGRCLSADHEALASVRVMGTCMATGQAAADLALKHAQNHR</sequence>
<dbReference type="GO" id="GO:0051539">
    <property type="term" value="F:4 iron, 4 sulfur cluster binding"/>
    <property type="evidence" value="ECO:0007669"/>
    <property type="project" value="UniProtKB-KW"/>
</dbReference>
<dbReference type="SUPFAM" id="SSF51905">
    <property type="entry name" value="FAD/NAD(P)-binding domain"/>
    <property type="match status" value="1"/>
</dbReference>
<dbReference type="AlphaFoldDB" id="A0A6J6ZW57"/>
<dbReference type="InterPro" id="IPR039650">
    <property type="entry name" value="HdrA-like"/>
</dbReference>
<dbReference type="InterPro" id="IPR036188">
    <property type="entry name" value="FAD/NAD-bd_sf"/>
</dbReference>